<keyword evidence="9" id="KW-0915">Sodium</keyword>
<evidence type="ECO:0000256" key="1">
    <source>
        <dbReference type="ARBA" id="ARBA00004141"/>
    </source>
</evidence>
<feature type="transmembrane region" description="Helical" evidence="11">
    <location>
        <begin position="432"/>
        <end position="450"/>
    </location>
</feature>
<name>A0A069Q8N4_PSEAI</name>
<dbReference type="GO" id="GO:0046942">
    <property type="term" value="P:carboxylic acid transport"/>
    <property type="evidence" value="ECO:0007669"/>
    <property type="project" value="UniProtKB-ARBA"/>
</dbReference>
<evidence type="ECO:0000313" key="13">
    <source>
        <dbReference type="EMBL" id="MUI35243.1"/>
    </source>
</evidence>
<feature type="transmembrane region" description="Helical" evidence="11">
    <location>
        <begin position="6"/>
        <end position="23"/>
    </location>
</feature>
<comment type="caution">
    <text evidence="13">The sequence shown here is derived from an EMBL/GenBank/DDBJ whole genome shotgun (WGS) entry which is preliminary data.</text>
</comment>
<dbReference type="Pfam" id="PF00474">
    <property type="entry name" value="SSF"/>
    <property type="match status" value="1"/>
</dbReference>
<dbReference type="InterPro" id="IPR018212">
    <property type="entry name" value="Na/solute_symporter_CS"/>
</dbReference>
<dbReference type="eggNOG" id="COG0591">
    <property type="taxonomic scope" value="Bacteria"/>
</dbReference>
<reference evidence="14" key="2">
    <citation type="submission" date="2015-06" db="EMBL/GenBank/DDBJ databases">
        <authorList>
            <person name="Radhakrishnan Rajesh"/>
            <person name="Underwood Anthony"/>
            <person name="Al-Shahib Ali"/>
        </authorList>
    </citation>
    <scope>NUCLEOTIDE SEQUENCE [LARGE SCALE GENOMIC DNA]</scope>
    <source>
        <strain evidence="14">P19_London_7_VIM_2_05_10</strain>
    </source>
</reference>
<keyword evidence="4" id="KW-1003">Cell membrane</keyword>
<dbReference type="SMR" id="A0A069Q8N4"/>
<feature type="transmembrane region" description="Helical" evidence="11">
    <location>
        <begin position="353"/>
        <end position="373"/>
    </location>
</feature>
<comment type="subcellular location">
    <subcellularLocation>
        <location evidence="1">Membrane</location>
        <topology evidence="1">Multi-pass membrane protein</topology>
    </subcellularLocation>
</comment>
<reference evidence="13 15" key="3">
    <citation type="submission" date="2019-11" db="EMBL/GenBank/DDBJ databases">
        <title>Genomes of ocular Pseudomonas aeruginosa isolates.</title>
        <authorList>
            <person name="Khan M."/>
            <person name="Rice S.A."/>
            <person name="Willcox M.D.P."/>
            <person name="Stapleton F."/>
        </authorList>
    </citation>
    <scope>NUCLEOTIDE SEQUENCE [LARGE SCALE GENOMIC DNA]</scope>
    <source>
        <strain evidence="13 15">PA221</strain>
    </source>
</reference>
<dbReference type="PANTHER" id="PTHR48086">
    <property type="entry name" value="SODIUM/PROLINE SYMPORTER-RELATED"/>
    <property type="match status" value="1"/>
</dbReference>
<evidence type="ECO:0000256" key="7">
    <source>
        <dbReference type="ARBA" id="ARBA00022989"/>
    </source>
</evidence>
<proteinExistence type="inferred from homology"/>
<keyword evidence="9" id="KW-0739">Sodium transport</keyword>
<gene>
    <name evidence="12" type="primary">putP_1</name>
    <name evidence="13" type="ORF">GNQ48_09505</name>
    <name evidence="12" type="ORF">PAERUG_P19_London_7_VIM_2_05_10_01268</name>
</gene>
<evidence type="ECO:0000256" key="2">
    <source>
        <dbReference type="ARBA" id="ARBA00006434"/>
    </source>
</evidence>
<evidence type="ECO:0000256" key="5">
    <source>
        <dbReference type="ARBA" id="ARBA00022692"/>
    </source>
</evidence>
<dbReference type="RefSeq" id="WP_003104497.1">
    <property type="nucleotide sequence ID" value="NZ_AP014651.1"/>
</dbReference>
<dbReference type="PROSITE" id="PS00457">
    <property type="entry name" value="NA_SOLUT_SYMP_2"/>
    <property type="match status" value="1"/>
</dbReference>
<accession>A0A1S1BX32</accession>
<evidence type="ECO:0000256" key="10">
    <source>
        <dbReference type="RuleBase" id="RU362091"/>
    </source>
</evidence>
<keyword evidence="6" id="KW-0769">Symport</keyword>
<feature type="transmembrane region" description="Helical" evidence="11">
    <location>
        <begin position="43"/>
        <end position="66"/>
    </location>
</feature>
<feature type="transmembrane region" description="Helical" evidence="11">
    <location>
        <begin position="259"/>
        <end position="283"/>
    </location>
</feature>
<dbReference type="OMA" id="LFGGMWS"/>
<sequence length="461" mass="48462">MLLDYLIMLVYALAMLGLGWYGMRKAKSQSDFLVAGRRLGPGLYLGTMAAVVLGGASTIGTVKLGYQFGLSGLWLVFMLGLGIIVLSLVFSRQIARLRVFTVTQVLEQRYQASSRLIGGVVMVAYDLMVAVTATIAIGSVTEVVFGIPRIPAILCGGGIVIVYSVIGGMWSLTLTDIIQFVIKTVGIFLVLLPLSIDGAGGLARMQEVLPAGFFDLGHIGLDTILTYFLLYFFGALIGQDIWQRVFTARSETVVRYAGLGAGVYCMLYGAACALIGAAARVLLPDLAVPENAYAEITREVLAPGLRGLVVAAALSAIMSTASGCLLAAATVLQEDIYARFLRPGTTSDIRLSRCITLLMGVAMLVLACLVNDVIAALSIAYNLLVGGLLVPIVGALLWRRASPQGAIASIVAGCLAVIACMARDGLLANSPIVYGLLASLATFVAVSLATRPAASLRAQPE</sequence>
<evidence type="ECO:0000256" key="8">
    <source>
        <dbReference type="ARBA" id="ARBA00023136"/>
    </source>
</evidence>
<dbReference type="CDD" id="cd11479">
    <property type="entry name" value="SLC5sbd_u3"/>
    <property type="match status" value="1"/>
</dbReference>
<comment type="similarity">
    <text evidence="2 10">Belongs to the sodium:solute symporter (SSF) (TC 2.A.21) family.</text>
</comment>
<dbReference type="GO" id="GO:0005886">
    <property type="term" value="C:plasma membrane"/>
    <property type="evidence" value="ECO:0007669"/>
    <property type="project" value="TreeGrafter"/>
</dbReference>
<feature type="transmembrane region" description="Helical" evidence="11">
    <location>
        <begin position="150"/>
        <end position="170"/>
    </location>
</feature>
<feature type="transmembrane region" description="Helical" evidence="11">
    <location>
        <begin position="405"/>
        <end position="426"/>
    </location>
</feature>
<keyword evidence="8 11" id="KW-0472">Membrane</keyword>
<evidence type="ECO:0000313" key="12">
    <source>
        <dbReference type="EMBL" id="CRO28609.1"/>
    </source>
</evidence>
<evidence type="ECO:0000256" key="11">
    <source>
        <dbReference type="SAM" id="Phobius"/>
    </source>
</evidence>
<keyword evidence="7 11" id="KW-1133">Transmembrane helix</keyword>
<accession>A0A069Q8N4</accession>
<dbReference type="Proteomes" id="UP000045039">
    <property type="component" value="Unassembled WGS sequence"/>
</dbReference>
<dbReference type="EMBL" id="WOAD01000005">
    <property type="protein sequence ID" value="MUI35243.1"/>
    <property type="molecule type" value="Genomic_DNA"/>
</dbReference>
<evidence type="ECO:0000256" key="9">
    <source>
        <dbReference type="ARBA" id="ARBA00023201"/>
    </source>
</evidence>
<evidence type="ECO:0000256" key="6">
    <source>
        <dbReference type="ARBA" id="ARBA00022847"/>
    </source>
</evidence>
<feature type="transmembrane region" description="Helical" evidence="11">
    <location>
        <begin position="72"/>
        <end position="95"/>
    </location>
</feature>
<feature type="transmembrane region" description="Helical" evidence="11">
    <location>
        <begin position="379"/>
        <end position="398"/>
    </location>
</feature>
<dbReference type="GO" id="GO:0006814">
    <property type="term" value="P:sodium ion transport"/>
    <property type="evidence" value="ECO:0007669"/>
    <property type="project" value="UniProtKB-KW"/>
</dbReference>
<feature type="transmembrane region" description="Helical" evidence="11">
    <location>
        <begin position="308"/>
        <end position="332"/>
    </location>
</feature>
<feature type="transmembrane region" description="Helical" evidence="11">
    <location>
        <begin position="116"/>
        <end position="138"/>
    </location>
</feature>
<dbReference type="GO" id="GO:0015293">
    <property type="term" value="F:symporter activity"/>
    <property type="evidence" value="ECO:0007669"/>
    <property type="project" value="UniProtKB-KW"/>
</dbReference>
<feature type="transmembrane region" description="Helical" evidence="11">
    <location>
        <begin position="177"/>
        <end position="196"/>
    </location>
</feature>
<dbReference type="PANTHER" id="PTHR48086:SF7">
    <property type="entry name" value="SODIUM-SOLUTE SYMPORTER-RELATED"/>
    <property type="match status" value="1"/>
</dbReference>
<dbReference type="InterPro" id="IPR001734">
    <property type="entry name" value="Na/solute_symporter"/>
</dbReference>
<keyword evidence="9" id="KW-0406">Ion transport</keyword>
<dbReference type="Gene3D" id="1.20.1730.10">
    <property type="entry name" value="Sodium/glucose cotransporter"/>
    <property type="match status" value="1"/>
</dbReference>
<organism evidence="13 15">
    <name type="scientific">Pseudomonas aeruginosa</name>
    <dbReference type="NCBI Taxonomy" id="287"/>
    <lineage>
        <taxon>Bacteria</taxon>
        <taxon>Pseudomonadati</taxon>
        <taxon>Pseudomonadota</taxon>
        <taxon>Gammaproteobacteria</taxon>
        <taxon>Pseudomonadales</taxon>
        <taxon>Pseudomonadaceae</taxon>
        <taxon>Pseudomonas</taxon>
    </lineage>
</organism>
<evidence type="ECO:0000313" key="14">
    <source>
        <dbReference type="Proteomes" id="UP000045039"/>
    </source>
</evidence>
<feature type="transmembrane region" description="Helical" evidence="11">
    <location>
        <begin position="216"/>
        <end position="238"/>
    </location>
</feature>
<evidence type="ECO:0000256" key="4">
    <source>
        <dbReference type="ARBA" id="ARBA00022475"/>
    </source>
</evidence>
<dbReference type="EMBL" id="CVVU01000055">
    <property type="protein sequence ID" value="CRO28609.1"/>
    <property type="molecule type" value="Genomic_DNA"/>
</dbReference>
<keyword evidence="3" id="KW-0813">Transport</keyword>
<dbReference type="PROSITE" id="PS50283">
    <property type="entry name" value="NA_SOLUT_SYMP_3"/>
    <property type="match status" value="1"/>
</dbReference>
<protein>
    <submittedName>
        <fullName evidence="13">3-guanidinopropionate transporter</fullName>
    </submittedName>
    <submittedName>
        <fullName evidence="12">Sodium/proline symporter</fullName>
    </submittedName>
</protein>
<dbReference type="InterPro" id="IPR050277">
    <property type="entry name" value="Sodium:Solute_Symporter"/>
</dbReference>
<evidence type="ECO:0000256" key="3">
    <source>
        <dbReference type="ARBA" id="ARBA00022448"/>
    </source>
</evidence>
<keyword evidence="5 11" id="KW-0812">Transmembrane</keyword>
<reference evidence="12" key="1">
    <citation type="submission" date="2015-06" db="EMBL/GenBank/DDBJ databases">
        <authorList>
            <person name="Radhakrishnan R."/>
            <person name="Underwood A."/>
            <person name="Al-Shahib A."/>
        </authorList>
    </citation>
    <scope>NUCLEOTIDE SEQUENCE</scope>
    <source>
        <strain evidence="12">P19_London_7_VIM_2_05_10</strain>
    </source>
</reference>
<dbReference type="Proteomes" id="UP000433532">
    <property type="component" value="Unassembled WGS sequence"/>
</dbReference>
<dbReference type="InterPro" id="IPR038377">
    <property type="entry name" value="Na/Glc_symporter_sf"/>
</dbReference>
<dbReference type="AlphaFoldDB" id="A0A069Q8N4"/>
<evidence type="ECO:0000313" key="15">
    <source>
        <dbReference type="Proteomes" id="UP000433532"/>
    </source>
</evidence>